<dbReference type="PANTHER" id="PTHR24113:SF12">
    <property type="entry name" value="RAN GTPASE-ACTIVATING PROTEIN 1"/>
    <property type="match status" value="1"/>
</dbReference>
<keyword evidence="1" id="KW-0343">GTPase activation</keyword>
<dbReference type="Pfam" id="PF13516">
    <property type="entry name" value="LRR_6"/>
    <property type="match status" value="2"/>
</dbReference>
<accession>A0A9W7GBX4</accession>
<proteinExistence type="predicted"/>
<dbReference type="GO" id="GO:0048471">
    <property type="term" value="C:perinuclear region of cytoplasm"/>
    <property type="evidence" value="ECO:0007669"/>
    <property type="project" value="TreeGrafter"/>
</dbReference>
<dbReference type="GO" id="GO:0031267">
    <property type="term" value="F:small GTPase binding"/>
    <property type="evidence" value="ECO:0007669"/>
    <property type="project" value="TreeGrafter"/>
</dbReference>
<evidence type="ECO:0000313" key="5">
    <source>
        <dbReference type="EMBL" id="GMI41454.1"/>
    </source>
</evidence>
<dbReference type="SMART" id="SM00368">
    <property type="entry name" value="LRR_RI"/>
    <property type="match status" value="5"/>
</dbReference>
<name>A0A9W7GBX4_9STRA</name>
<dbReference type="OrthoDB" id="196566at2759"/>
<gene>
    <name evidence="5" type="ORF">TrCOL_g1485</name>
</gene>
<dbReference type="GO" id="GO:0005634">
    <property type="term" value="C:nucleus"/>
    <property type="evidence" value="ECO:0007669"/>
    <property type="project" value="TreeGrafter"/>
</dbReference>
<keyword evidence="3" id="KW-0677">Repeat</keyword>
<dbReference type="SUPFAM" id="SSF52047">
    <property type="entry name" value="RNI-like"/>
    <property type="match status" value="2"/>
</dbReference>
<evidence type="ECO:0000256" key="2">
    <source>
        <dbReference type="ARBA" id="ARBA00022614"/>
    </source>
</evidence>
<comment type="caution">
    <text evidence="5">The sequence shown here is derived from an EMBL/GenBank/DDBJ whole genome shotgun (WGS) entry which is preliminary data.</text>
</comment>
<dbReference type="InterPro" id="IPR027038">
    <property type="entry name" value="RanGap"/>
</dbReference>
<sequence length="918" mass="100760">MSDWREQLATETSRDSTYQKIVPDVLVKGLNGSGTAKGGVSSRVSSSQSKDEGVNKRRLTAASLRALDGVTLLENEINELVLELNDMLKIVKSPISAVPDLLKVKSSGHQFGGRLEKFQYVKVDAVVTAGLTTGKDEARARRKKLNKMCESLRISLHEVLELVEDRVGKMNKEEGEIRLSVKDMVERSKVEEVKEEIKASKFEDREHGWLDSLPEASESMHLGGEDKLKKNESGLFKGSSTKKRDRAVSRGRLGSVESYTDEYHHSDDEGGNELDGELLRPEWDGCKTFVKLYSPDKASCRRYEVGMSNAGLKADRKVLEFLYTPSAHANALKLHSRSLSLPELDLLGRLFSTQWHHACKLRELGLDSMRITDNHISKLAVFLPTFTTLESLSLSNNKITDAGAIALAGGIKKSMTLKSLVLDGNRIRETGTVALAAAVGTLQKLEIFSISHNKIGDYGAYALAVALTRHSPEGFDWEPEIPDQPQGCPAVHISLGRETSLKIRGHEALMETAQQLGGVIGPPPPSESIPPPPQMGRSDSMESIAPPPPAISLLQKPGKRESVIPPPPPGGGLGGAKKRVTVIAPPSSLPSRMSVIPPPPPVTSKKVSIVRQSSRMSRIAPPPGGMRDRKSMMRMGSRRTKMGGMAGGRSGGFGGFTSMVIEEGDEDEEEETHHEKVVQKIRKKSALLDKKVKLAFGSGIKKKPLSAKEKIKQAKIARDEAERVKALQDKCRAIWKLFKFHLIFLGRLQLIRRGNIPVSVLSCANCGVSAAGIQWLMHACKFNPNIATLNLSDNKLQFESAVILAEYLVWCDSIDELIIDGNKLEDQGMHVLLQGVEGNISLSNISMDRCSLGAVSLNWLASFTRGFYIDNISLIKDSGVKSARVKVEEYVKEISEMGGLIDEEKIRELEDKEEGIHY</sequence>
<dbReference type="Gene3D" id="3.80.10.10">
    <property type="entry name" value="Ribonuclease Inhibitor"/>
    <property type="match status" value="2"/>
</dbReference>
<evidence type="ECO:0000256" key="4">
    <source>
        <dbReference type="SAM" id="MobiDB-lite"/>
    </source>
</evidence>
<dbReference type="GO" id="GO:0005829">
    <property type="term" value="C:cytosol"/>
    <property type="evidence" value="ECO:0007669"/>
    <property type="project" value="TreeGrafter"/>
</dbReference>
<dbReference type="InterPro" id="IPR032675">
    <property type="entry name" value="LRR_dom_sf"/>
</dbReference>
<dbReference type="EMBL" id="BRYA01001297">
    <property type="protein sequence ID" value="GMI41454.1"/>
    <property type="molecule type" value="Genomic_DNA"/>
</dbReference>
<feature type="region of interest" description="Disordered" evidence="4">
    <location>
        <begin position="521"/>
        <end position="542"/>
    </location>
</feature>
<dbReference type="GO" id="GO:0006913">
    <property type="term" value="P:nucleocytoplasmic transport"/>
    <property type="evidence" value="ECO:0007669"/>
    <property type="project" value="TreeGrafter"/>
</dbReference>
<feature type="region of interest" description="Disordered" evidence="4">
    <location>
        <begin position="587"/>
        <end position="630"/>
    </location>
</feature>
<dbReference type="AlphaFoldDB" id="A0A9W7GBX4"/>
<keyword evidence="6" id="KW-1185">Reference proteome</keyword>
<evidence type="ECO:0000313" key="6">
    <source>
        <dbReference type="Proteomes" id="UP001165065"/>
    </source>
</evidence>
<keyword evidence="2" id="KW-0433">Leucine-rich repeat</keyword>
<reference evidence="6" key="1">
    <citation type="journal article" date="2023" name="Commun. Biol.">
        <title>Genome analysis of Parmales, the sister group of diatoms, reveals the evolutionary specialization of diatoms from phago-mixotrophs to photoautotrophs.</title>
        <authorList>
            <person name="Ban H."/>
            <person name="Sato S."/>
            <person name="Yoshikawa S."/>
            <person name="Yamada K."/>
            <person name="Nakamura Y."/>
            <person name="Ichinomiya M."/>
            <person name="Sato N."/>
            <person name="Blanc-Mathieu R."/>
            <person name="Endo H."/>
            <person name="Kuwata A."/>
            <person name="Ogata H."/>
        </authorList>
    </citation>
    <scope>NUCLEOTIDE SEQUENCE [LARGE SCALE GENOMIC DNA]</scope>
</reference>
<protein>
    <submittedName>
        <fullName evidence="5">Uncharacterized protein</fullName>
    </submittedName>
</protein>
<dbReference type="InterPro" id="IPR001611">
    <property type="entry name" value="Leu-rich_rpt"/>
</dbReference>
<dbReference type="Proteomes" id="UP001165065">
    <property type="component" value="Unassembled WGS sequence"/>
</dbReference>
<feature type="compositionally biased region" description="Pro residues" evidence="4">
    <location>
        <begin position="521"/>
        <end position="534"/>
    </location>
</feature>
<organism evidence="5 6">
    <name type="scientific">Triparma columacea</name>
    <dbReference type="NCBI Taxonomy" id="722753"/>
    <lineage>
        <taxon>Eukaryota</taxon>
        <taxon>Sar</taxon>
        <taxon>Stramenopiles</taxon>
        <taxon>Ochrophyta</taxon>
        <taxon>Bolidophyceae</taxon>
        <taxon>Parmales</taxon>
        <taxon>Triparmaceae</taxon>
        <taxon>Triparma</taxon>
    </lineage>
</organism>
<feature type="region of interest" description="Disordered" evidence="4">
    <location>
        <begin position="32"/>
        <end position="54"/>
    </location>
</feature>
<evidence type="ECO:0000256" key="1">
    <source>
        <dbReference type="ARBA" id="ARBA00022468"/>
    </source>
</evidence>
<feature type="region of interest" description="Disordered" evidence="4">
    <location>
        <begin position="224"/>
        <end position="251"/>
    </location>
</feature>
<dbReference type="GO" id="GO:0005096">
    <property type="term" value="F:GTPase activator activity"/>
    <property type="evidence" value="ECO:0007669"/>
    <property type="project" value="UniProtKB-KW"/>
</dbReference>
<dbReference type="PANTHER" id="PTHR24113">
    <property type="entry name" value="RAN GTPASE-ACTIVATING PROTEIN 1"/>
    <property type="match status" value="1"/>
</dbReference>
<evidence type="ECO:0000256" key="3">
    <source>
        <dbReference type="ARBA" id="ARBA00022737"/>
    </source>
</evidence>